<evidence type="ECO:0000256" key="2">
    <source>
        <dbReference type="ARBA" id="ARBA00004123"/>
    </source>
</evidence>
<comment type="cofactor">
    <cofactor evidence="1">
        <name>Mg(2+)</name>
        <dbReference type="ChEBI" id="CHEBI:18420"/>
    </cofactor>
</comment>
<dbReference type="Gene3D" id="1.10.150.670">
    <property type="entry name" value="Crossover junction endonuclease EME1, DNA-binding domain"/>
    <property type="match status" value="1"/>
</dbReference>
<comment type="subcellular location">
    <subcellularLocation>
        <location evidence="2">Nucleus</location>
    </subcellularLocation>
</comment>
<evidence type="ECO:0000256" key="4">
    <source>
        <dbReference type="ARBA" id="ARBA00022723"/>
    </source>
</evidence>
<keyword evidence="11" id="KW-0539">Nucleus</keyword>
<dbReference type="GO" id="GO:0048476">
    <property type="term" value="C:Holliday junction resolvase complex"/>
    <property type="evidence" value="ECO:0007669"/>
    <property type="project" value="InterPro"/>
</dbReference>
<proteinExistence type="predicted"/>
<dbReference type="GO" id="GO:0004519">
    <property type="term" value="F:endonuclease activity"/>
    <property type="evidence" value="ECO:0007669"/>
    <property type="project" value="UniProtKB-KW"/>
</dbReference>
<evidence type="ECO:0000256" key="10">
    <source>
        <dbReference type="ARBA" id="ARBA00023204"/>
    </source>
</evidence>
<keyword evidence="8" id="KW-0460">Magnesium</keyword>
<gene>
    <name evidence="14" type="ORF">AB1Y20_001776</name>
</gene>
<feature type="region of interest" description="Disordered" evidence="13">
    <location>
        <begin position="1"/>
        <end position="71"/>
    </location>
</feature>
<keyword evidence="3" id="KW-0540">Nuclease</keyword>
<keyword evidence="10" id="KW-0234">DNA repair</keyword>
<keyword evidence="4" id="KW-0479">Metal-binding</keyword>
<keyword evidence="7" id="KW-0378">Hydrolase</keyword>
<dbReference type="GO" id="GO:0051321">
    <property type="term" value="P:meiotic cell cycle"/>
    <property type="evidence" value="ECO:0007669"/>
    <property type="project" value="UniProtKB-KW"/>
</dbReference>
<keyword evidence="12" id="KW-0469">Meiosis</keyword>
<protein>
    <recommendedName>
        <fullName evidence="16">ERCC4 domain-containing protein</fullName>
    </recommendedName>
</protein>
<evidence type="ECO:0000256" key="3">
    <source>
        <dbReference type="ARBA" id="ARBA00022722"/>
    </source>
</evidence>
<keyword evidence="15" id="KW-1185">Reference proteome</keyword>
<evidence type="ECO:0000256" key="13">
    <source>
        <dbReference type="SAM" id="MobiDB-lite"/>
    </source>
</evidence>
<accession>A0AB34K8P4</accession>
<dbReference type="GO" id="GO:0006281">
    <property type="term" value="P:DNA repair"/>
    <property type="evidence" value="ECO:0007669"/>
    <property type="project" value="UniProtKB-KW"/>
</dbReference>
<dbReference type="GO" id="GO:0016787">
    <property type="term" value="F:hydrolase activity"/>
    <property type="evidence" value="ECO:0007669"/>
    <property type="project" value="UniProtKB-KW"/>
</dbReference>
<evidence type="ECO:0000256" key="8">
    <source>
        <dbReference type="ARBA" id="ARBA00022842"/>
    </source>
</evidence>
<dbReference type="EMBL" id="JBGBPQ010000001">
    <property type="protein sequence ID" value="KAL1530883.1"/>
    <property type="molecule type" value="Genomic_DNA"/>
</dbReference>
<dbReference type="InterPro" id="IPR042530">
    <property type="entry name" value="EME1/EME2_C"/>
</dbReference>
<dbReference type="PANTHER" id="PTHR21077:SF5">
    <property type="entry name" value="CROSSOVER JUNCTION ENDONUCLEASE MMS4"/>
    <property type="match status" value="1"/>
</dbReference>
<keyword evidence="9" id="KW-0233">DNA recombination</keyword>
<evidence type="ECO:0000256" key="6">
    <source>
        <dbReference type="ARBA" id="ARBA00022763"/>
    </source>
</evidence>
<keyword evidence="5" id="KW-0255">Endonuclease</keyword>
<dbReference type="InterPro" id="IPR033310">
    <property type="entry name" value="Mms4/EME1/EME2"/>
</dbReference>
<dbReference type="GO" id="GO:0006310">
    <property type="term" value="P:DNA recombination"/>
    <property type="evidence" value="ECO:0007669"/>
    <property type="project" value="UniProtKB-KW"/>
</dbReference>
<evidence type="ECO:0008006" key="16">
    <source>
        <dbReference type="Google" id="ProtNLM"/>
    </source>
</evidence>
<evidence type="ECO:0000313" key="15">
    <source>
        <dbReference type="Proteomes" id="UP001515480"/>
    </source>
</evidence>
<evidence type="ECO:0000256" key="11">
    <source>
        <dbReference type="ARBA" id="ARBA00023242"/>
    </source>
</evidence>
<dbReference type="GO" id="GO:0046872">
    <property type="term" value="F:metal ion binding"/>
    <property type="evidence" value="ECO:0007669"/>
    <property type="project" value="UniProtKB-KW"/>
</dbReference>
<evidence type="ECO:0000256" key="7">
    <source>
        <dbReference type="ARBA" id="ARBA00022801"/>
    </source>
</evidence>
<feature type="compositionally biased region" description="Basic and acidic residues" evidence="13">
    <location>
        <begin position="31"/>
        <end position="53"/>
    </location>
</feature>
<comment type="caution">
    <text evidence="14">The sequence shown here is derived from an EMBL/GenBank/DDBJ whole genome shotgun (WGS) entry which is preliminary data.</text>
</comment>
<evidence type="ECO:0000256" key="9">
    <source>
        <dbReference type="ARBA" id="ARBA00023172"/>
    </source>
</evidence>
<evidence type="ECO:0000256" key="12">
    <source>
        <dbReference type="ARBA" id="ARBA00023254"/>
    </source>
</evidence>
<name>A0AB34K8P4_PRYPA</name>
<dbReference type="GO" id="GO:0005634">
    <property type="term" value="C:nucleus"/>
    <property type="evidence" value="ECO:0007669"/>
    <property type="project" value="UniProtKB-SubCell"/>
</dbReference>
<reference evidence="14 15" key="1">
    <citation type="journal article" date="2024" name="Science">
        <title>Giant polyketide synthase enzymes in the biosynthesis of giant marine polyether toxins.</title>
        <authorList>
            <person name="Fallon T.R."/>
            <person name="Shende V.V."/>
            <person name="Wierzbicki I.H."/>
            <person name="Pendleton A.L."/>
            <person name="Watervoot N.F."/>
            <person name="Auber R.P."/>
            <person name="Gonzalez D.J."/>
            <person name="Wisecaver J.H."/>
            <person name="Moore B.S."/>
        </authorList>
    </citation>
    <scope>NUCLEOTIDE SEQUENCE [LARGE SCALE GENOMIC DNA]</scope>
    <source>
        <strain evidence="14 15">12B1</strain>
    </source>
</reference>
<evidence type="ECO:0000256" key="1">
    <source>
        <dbReference type="ARBA" id="ARBA00001946"/>
    </source>
</evidence>
<organism evidence="14 15">
    <name type="scientific">Prymnesium parvum</name>
    <name type="common">Toxic golden alga</name>
    <dbReference type="NCBI Taxonomy" id="97485"/>
    <lineage>
        <taxon>Eukaryota</taxon>
        <taxon>Haptista</taxon>
        <taxon>Haptophyta</taxon>
        <taxon>Prymnesiophyceae</taxon>
        <taxon>Prymnesiales</taxon>
        <taxon>Prymnesiaceae</taxon>
        <taxon>Prymnesium</taxon>
    </lineage>
</organism>
<evidence type="ECO:0000313" key="14">
    <source>
        <dbReference type="EMBL" id="KAL1530883.1"/>
    </source>
</evidence>
<sequence length="353" mass="38621">MMHLKGACVLSSAGEESESDDDASPIGSGDGAERSCDDVDGILADRPHSDKLAKASQAKRSRMPAGSSRQRLPTASVMTVAVIHERLACWWPQLPKLLASAECTYTVTATSPVCIPHSVRWHCIDEKESLSYAEAGDPLGELLVVWPTSELQLHDSSGTLNELLQRAQSESASYRSGLPLGLVLVGKKSPELESRISELQLELAISVRRVDNEPQLADLLATYARPLNSLAKKVTGTDHLAEPEDFLGGLSARDVLNNKKSRIAHRAPRNHEEAWLGALQQIVPDNTARAIFNDYPSFRRLYEQYKASGDHADALLENIQIGKVRRLGRARSAKVHRILMATVGQAFDELGTY</sequence>
<dbReference type="PANTHER" id="PTHR21077">
    <property type="entry name" value="EME1 PROTEIN"/>
    <property type="match status" value="1"/>
</dbReference>
<dbReference type="Proteomes" id="UP001515480">
    <property type="component" value="Unassembled WGS sequence"/>
</dbReference>
<dbReference type="AlphaFoldDB" id="A0AB34K8P4"/>
<evidence type="ECO:0000256" key="5">
    <source>
        <dbReference type="ARBA" id="ARBA00022759"/>
    </source>
</evidence>
<keyword evidence="6" id="KW-0227">DNA damage</keyword>